<proteinExistence type="predicted"/>
<reference evidence="2 3" key="1">
    <citation type="submission" date="2016-07" db="EMBL/GenBank/DDBJ databases">
        <title>Caryophanon latum genome sequencing.</title>
        <authorList>
            <person name="Verma A."/>
            <person name="Pal Y."/>
            <person name="Krishnamurthi S."/>
        </authorList>
    </citation>
    <scope>NUCLEOTIDE SEQUENCE [LARGE SCALE GENOMIC DNA]</scope>
    <source>
        <strain evidence="2 3">DSM 14151</strain>
    </source>
</reference>
<dbReference type="PANTHER" id="PTHR38448">
    <property type="entry name" value="REGULATORY PROTEIN YLBF-RELATED"/>
    <property type="match status" value="1"/>
</dbReference>
<sequence length="148" mass="16643">MMMTSEWLHILDGADELSAMILQSEPVQQYRLAYKAVYENEALVQQINAFQRMKDQYEDVQRFGKYHPDYNTIMKSIRKQKRELDLNEAISALRVAENEVQYLLDEVSLLIGRSVSDAVKVPMSNPFFETNSSCGSSCGTGGGCGCSA</sequence>
<feature type="coiled-coil region" evidence="1">
    <location>
        <begin position="40"/>
        <end position="106"/>
    </location>
</feature>
<dbReference type="InterPro" id="IPR052767">
    <property type="entry name" value="Bact_com_dev_regulator"/>
</dbReference>
<keyword evidence="1" id="KW-0175">Coiled coil</keyword>
<evidence type="ECO:0000313" key="3">
    <source>
        <dbReference type="Proteomes" id="UP000093482"/>
    </source>
</evidence>
<dbReference type="InterPro" id="IPR010368">
    <property type="entry name" value="Com_YlbF"/>
</dbReference>
<dbReference type="Gene3D" id="1.20.1500.10">
    <property type="entry name" value="YheA/YmcA-like"/>
    <property type="match status" value="1"/>
</dbReference>
<organism evidence="2 3">
    <name type="scientific">Caryophanon latum</name>
    <dbReference type="NCBI Taxonomy" id="33977"/>
    <lineage>
        <taxon>Bacteria</taxon>
        <taxon>Bacillati</taxon>
        <taxon>Bacillota</taxon>
        <taxon>Bacilli</taxon>
        <taxon>Bacillales</taxon>
        <taxon>Caryophanaceae</taxon>
        <taxon>Caryophanon</taxon>
    </lineage>
</organism>
<dbReference type="PANTHER" id="PTHR38448:SF2">
    <property type="entry name" value="REGULATORY PROTEIN YLBF"/>
    <property type="match status" value="1"/>
</dbReference>
<dbReference type="AlphaFoldDB" id="A0A1C0YWB1"/>
<evidence type="ECO:0000256" key="1">
    <source>
        <dbReference type="SAM" id="Coils"/>
    </source>
</evidence>
<accession>A0A1C0YWB1</accession>
<gene>
    <name evidence="2" type="ORF">A6K76_08625</name>
</gene>
<dbReference type="RefSeq" id="WP_066463229.1">
    <property type="nucleotide sequence ID" value="NZ_MATO01000028.1"/>
</dbReference>
<dbReference type="SUPFAM" id="SSF158622">
    <property type="entry name" value="YheA/YmcA-like"/>
    <property type="match status" value="1"/>
</dbReference>
<name>A0A1C0YWB1_9BACL</name>
<comment type="caution">
    <text evidence="2">The sequence shown here is derived from an EMBL/GenBank/DDBJ whole genome shotgun (WGS) entry which is preliminary data.</text>
</comment>
<dbReference type="Proteomes" id="UP000093482">
    <property type="component" value="Unassembled WGS sequence"/>
</dbReference>
<dbReference type="OrthoDB" id="2157513at2"/>
<dbReference type="Pfam" id="PF06133">
    <property type="entry name" value="Com_YlbF"/>
    <property type="match status" value="1"/>
</dbReference>
<protein>
    <submittedName>
        <fullName evidence="2">Regulator</fullName>
    </submittedName>
</protein>
<dbReference type="EMBL" id="MATO01000028">
    <property type="protein sequence ID" value="OCS91404.1"/>
    <property type="molecule type" value="Genomic_DNA"/>
</dbReference>
<evidence type="ECO:0000313" key="2">
    <source>
        <dbReference type="EMBL" id="OCS91404.1"/>
    </source>
</evidence>
<keyword evidence="3" id="KW-1185">Reference proteome</keyword>
<dbReference type="InterPro" id="IPR023378">
    <property type="entry name" value="YheA/YmcA-like_dom_sf"/>
</dbReference>